<dbReference type="InterPro" id="IPR013950">
    <property type="entry name" value="Mis14/Nsl1"/>
</dbReference>
<dbReference type="GO" id="GO:0000444">
    <property type="term" value="C:MIS12/MIND type complex"/>
    <property type="evidence" value="ECO:0007669"/>
    <property type="project" value="TreeGrafter"/>
</dbReference>
<evidence type="ECO:0000313" key="2">
    <source>
        <dbReference type="Proteomes" id="UP000799118"/>
    </source>
</evidence>
<evidence type="ECO:0000313" key="1">
    <source>
        <dbReference type="EMBL" id="KAE9406978.1"/>
    </source>
</evidence>
<dbReference type="Pfam" id="PF08641">
    <property type="entry name" value="Mis14"/>
    <property type="match status" value="1"/>
</dbReference>
<sequence>MTSSKEDLRVSIETMSDWSHIKQNYTQAVRASFDREPSAAGMSKSSALSQHLDQFIQQTFRLAQPNLRVNGQTFDERGEDDIEPFDEALDRHVWSLHDQRLGLHKTIATTRRTEPLKIEKAMLGSLEQDHQLEAMESAWEVPSEDLFMDVDDANEKLQPEIEDGLHKTTAWAKELSQVRYFSKLFATDVYQCFQSIPHQTERTERLKNVTTELKKPEWR</sequence>
<dbReference type="OrthoDB" id="2135762at2759"/>
<dbReference type="EMBL" id="ML769398">
    <property type="protein sequence ID" value="KAE9406978.1"/>
    <property type="molecule type" value="Genomic_DNA"/>
</dbReference>
<protein>
    <submittedName>
        <fullName evidence="1">Uncharacterized protein</fullName>
    </submittedName>
</protein>
<organism evidence="1 2">
    <name type="scientific">Gymnopus androsaceus JB14</name>
    <dbReference type="NCBI Taxonomy" id="1447944"/>
    <lineage>
        <taxon>Eukaryota</taxon>
        <taxon>Fungi</taxon>
        <taxon>Dikarya</taxon>
        <taxon>Basidiomycota</taxon>
        <taxon>Agaricomycotina</taxon>
        <taxon>Agaricomycetes</taxon>
        <taxon>Agaricomycetidae</taxon>
        <taxon>Agaricales</taxon>
        <taxon>Marasmiineae</taxon>
        <taxon>Omphalotaceae</taxon>
        <taxon>Gymnopus</taxon>
    </lineage>
</organism>
<proteinExistence type="predicted"/>
<keyword evidence="2" id="KW-1185">Reference proteome</keyword>
<reference evidence="1" key="1">
    <citation type="journal article" date="2019" name="Environ. Microbiol.">
        <title>Fungal ecological strategies reflected in gene transcription - a case study of two litter decomposers.</title>
        <authorList>
            <person name="Barbi F."/>
            <person name="Kohler A."/>
            <person name="Barry K."/>
            <person name="Baskaran P."/>
            <person name="Daum C."/>
            <person name="Fauchery L."/>
            <person name="Ihrmark K."/>
            <person name="Kuo A."/>
            <person name="LaButti K."/>
            <person name="Lipzen A."/>
            <person name="Morin E."/>
            <person name="Grigoriev I.V."/>
            <person name="Henrissat B."/>
            <person name="Lindahl B."/>
            <person name="Martin F."/>
        </authorList>
    </citation>
    <scope>NUCLEOTIDE SEQUENCE</scope>
    <source>
        <strain evidence="1">JB14</strain>
    </source>
</reference>
<dbReference type="GO" id="GO:0000070">
    <property type="term" value="P:mitotic sister chromatid segregation"/>
    <property type="evidence" value="ECO:0007669"/>
    <property type="project" value="InterPro"/>
</dbReference>
<dbReference type="Proteomes" id="UP000799118">
    <property type="component" value="Unassembled WGS sequence"/>
</dbReference>
<gene>
    <name evidence="1" type="ORF">BT96DRAFT_171040</name>
</gene>
<accession>A0A6A4ICG8</accession>
<dbReference type="PANTHER" id="PTHR31749:SF3">
    <property type="entry name" value="KINETOCHORE-ASSOCIATED PROTEIN NSL1 HOMOLOG"/>
    <property type="match status" value="1"/>
</dbReference>
<name>A0A6A4ICG8_9AGAR</name>
<dbReference type="AlphaFoldDB" id="A0A6A4ICG8"/>
<dbReference type="PANTHER" id="PTHR31749">
    <property type="entry name" value="KINETOCHORE-ASSOCIATED PROTEIN NSL1 HOMOLOG"/>
    <property type="match status" value="1"/>
</dbReference>